<dbReference type="PROSITE" id="PS01246">
    <property type="entry name" value="UPF0003"/>
    <property type="match status" value="1"/>
</dbReference>
<dbReference type="Pfam" id="PF21082">
    <property type="entry name" value="MS_channel_3rd"/>
    <property type="match status" value="1"/>
</dbReference>
<evidence type="ECO:0000256" key="5">
    <source>
        <dbReference type="ARBA" id="ARBA00022729"/>
    </source>
</evidence>
<dbReference type="InterPro" id="IPR049278">
    <property type="entry name" value="MS_channel_C"/>
</dbReference>
<feature type="domain" description="Mechanosensitive ion channel MscS" evidence="10">
    <location>
        <begin position="952"/>
        <end position="1017"/>
    </location>
</feature>
<comment type="similarity">
    <text evidence="2">Belongs to the MscS (TC 1.A.23) family.</text>
</comment>
<dbReference type="InterPro" id="IPR023408">
    <property type="entry name" value="MscS_beta-dom_sf"/>
</dbReference>
<evidence type="ECO:0000313" key="16">
    <source>
        <dbReference type="EMBL" id="CQI89411.1"/>
    </source>
</evidence>
<evidence type="ECO:0000259" key="14">
    <source>
        <dbReference type="Pfam" id="PF21088"/>
    </source>
</evidence>
<feature type="transmembrane region" description="Helical" evidence="9">
    <location>
        <begin position="703"/>
        <end position="725"/>
    </location>
</feature>
<dbReference type="Pfam" id="PF00924">
    <property type="entry name" value="MS_channel_2nd"/>
    <property type="match status" value="1"/>
</dbReference>
<dbReference type="InterPro" id="IPR052702">
    <property type="entry name" value="MscS-like_channel"/>
</dbReference>
<reference evidence="16" key="3">
    <citation type="submission" date="2015-03" db="EMBL/GenBank/DDBJ databases">
        <authorList>
            <person name="Murphy D."/>
        </authorList>
    </citation>
    <scope>NUCLEOTIDE SEQUENCE [LARGE SCALE GENOMIC DNA]</scope>
    <source>
        <strain evidence="16">68/02</strain>
    </source>
</reference>
<dbReference type="Gene3D" id="1.10.287.1260">
    <property type="match status" value="1"/>
</dbReference>
<evidence type="ECO:0000313" key="17">
    <source>
        <dbReference type="Proteomes" id="UP000031914"/>
    </source>
</evidence>
<keyword evidence="6 9" id="KW-1133">Transmembrane helix</keyword>
<feature type="transmembrane region" description="Helical" evidence="9">
    <location>
        <begin position="510"/>
        <end position="530"/>
    </location>
</feature>
<dbReference type="NCBIfam" id="NF008180">
    <property type="entry name" value="PRK10929.1"/>
    <property type="match status" value="1"/>
</dbReference>
<keyword evidence="4 9" id="KW-0812">Transmembrane</keyword>
<dbReference type="GO" id="GO:0008381">
    <property type="term" value="F:mechanosensitive monoatomic ion channel activity"/>
    <property type="evidence" value="ECO:0007669"/>
    <property type="project" value="UniProtKB-ARBA"/>
</dbReference>
<dbReference type="Gene3D" id="2.30.30.60">
    <property type="match status" value="1"/>
</dbReference>
<dbReference type="InterPro" id="IPR006685">
    <property type="entry name" value="MscS_channel_2nd"/>
</dbReference>
<evidence type="ECO:0000259" key="11">
    <source>
        <dbReference type="Pfam" id="PF12794"/>
    </source>
</evidence>
<evidence type="ECO:0000256" key="3">
    <source>
        <dbReference type="ARBA" id="ARBA00022475"/>
    </source>
</evidence>
<evidence type="ECO:0000259" key="13">
    <source>
        <dbReference type="Pfam" id="PF21082"/>
    </source>
</evidence>
<evidence type="ECO:0000256" key="1">
    <source>
        <dbReference type="ARBA" id="ARBA00004651"/>
    </source>
</evidence>
<keyword evidence="8" id="KW-0175">Coiled coil</keyword>
<dbReference type="PANTHER" id="PTHR30347:SF9">
    <property type="entry name" value="MINICONDUCTANCE MECHANOSENSITIVE CHANNEL MSCM"/>
    <property type="match status" value="1"/>
</dbReference>
<dbReference type="InterPro" id="IPR006686">
    <property type="entry name" value="MscS_channel_CS"/>
</dbReference>
<feature type="domain" description="Mechanosensitive ion channel transmembrane helices 2/3" evidence="14">
    <location>
        <begin position="909"/>
        <end position="950"/>
    </location>
</feature>
<reference evidence="18" key="2">
    <citation type="submission" date="2015-03" db="EMBL/GenBank/DDBJ databases">
        <authorList>
            <consortium name="Pathogen Informatics"/>
            <person name="Murphy D."/>
        </authorList>
    </citation>
    <scope>NUCLEOTIDE SEQUENCE [LARGE SCALE GENOMIC DNA]</scope>
    <source>
        <strain evidence="18">68/02</strain>
    </source>
</reference>
<organism evidence="16 18">
    <name type="scientific">Yersinia rohdei</name>
    <dbReference type="NCBI Taxonomy" id="29485"/>
    <lineage>
        <taxon>Bacteria</taxon>
        <taxon>Pseudomonadati</taxon>
        <taxon>Pseudomonadota</taxon>
        <taxon>Gammaproteobacteria</taxon>
        <taxon>Enterobacterales</taxon>
        <taxon>Yersiniaceae</taxon>
        <taxon>Yersinia</taxon>
    </lineage>
</organism>
<protein>
    <submittedName>
        <fullName evidence="15">Mechanosensitive ion channel family protein</fullName>
    </submittedName>
    <submittedName>
        <fullName evidence="16">Potassium efflux system KefA protein; Small-conductance mechanosensitive channel</fullName>
    </submittedName>
</protein>
<dbReference type="GO" id="GO:0005886">
    <property type="term" value="C:plasma membrane"/>
    <property type="evidence" value="ECO:0007669"/>
    <property type="project" value="UniProtKB-SubCell"/>
</dbReference>
<evidence type="ECO:0000256" key="7">
    <source>
        <dbReference type="ARBA" id="ARBA00023136"/>
    </source>
</evidence>
<accession>A0A0U1HRL3</accession>
<proteinExistence type="inferred from homology"/>
<feature type="transmembrane region" description="Helical" evidence="9">
    <location>
        <begin position="633"/>
        <end position="651"/>
    </location>
</feature>
<keyword evidence="5" id="KW-0732">Signal</keyword>
<dbReference type="InterPro" id="IPR011066">
    <property type="entry name" value="MscS_channel_C_sf"/>
</dbReference>
<evidence type="ECO:0000259" key="10">
    <source>
        <dbReference type="Pfam" id="PF00924"/>
    </source>
</evidence>
<dbReference type="Pfam" id="PF12795">
    <property type="entry name" value="MscS_porin"/>
    <property type="match status" value="1"/>
</dbReference>
<feature type="coiled-coil region" evidence="8">
    <location>
        <begin position="241"/>
        <end position="282"/>
    </location>
</feature>
<dbReference type="AlphaFoldDB" id="A0A0U1HRL3"/>
<evidence type="ECO:0000259" key="12">
    <source>
        <dbReference type="Pfam" id="PF12795"/>
    </source>
</evidence>
<feature type="transmembrane region" description="Helical" evidence="9">
    <location>
        <begin position="585"/>
        <end position="612"/>
    </location>
</feature>
<keyword evidence="17" id="KW-1185">Reference proteome</keyword>
<sequence>MHPIISWPFGKSLSFYKLMPFCKLMSCAKLISIGLLLSFITLLSLPLQAATQPNEDQLRQELKQAEANKGMANQAEIVQALQGALSWLADAKESDIRAQQYQKAIDDFPKLTRELRQQLAQEVDKPLPVPSNMSTSELEQQVLQISSQLLELNRLSQQEQDRAREISESLSQLPQQQSEARRILAEIGSRLQAQSSPTNPVTQAQFALLQAEAVARKAKANELELSQLSANNRQELSRLRAELYKKRQERVDAQLQTLRNNLNNQRQQAAEKALERTELLAEQGGDLPESITQQLQINRELSQALNQQAQRIDLISSQQRQAVAQTQQVRQALSTIREQAQWLGVSTALGEALRAQVARLPDVPKSQQLDRDMAQLRVQRLQYEDMLEKLQQQNTPLMQDDGAPLTTEQQRILDAQWRTQRELLNSLLSGYDTQILELTKLKVANSQLVDALSEVREATHRYLFWVADVSPISLSYPIYVAHDLTRLLSLDTLSQLSGAFMMMMTSQETLLPIIGALLFVGFSISSRRHYHAFLERASSRVGKVTQDHFSLTLRTVFWSILIALPLPVLWAAVGYGLQNAWSFPMAIAIGNAVTATVPVLWIFMISAAFAHPHGLFITHFRWSPTQVGRAMRFYRLSVWLIVPLMMALITFENYNDREFAGTLGRLCFILLCIALSLVTNSLKRAGIPLYLDKKGSGENIVNVALWALLLSAPLIAALASALGYLTTSQALLARLETSVAIWFFLLVVYYIIRRWMLIQRRRIAFDRAKQRRADILAQRARGEEDIPHNNSTEGSIDVEEPVIDLDVISAQSLRLVRSILTMIALVSVIALWSEIHSAFGFLENIRLWDSSSSINGIESVQAITMGSLLIAILVMIVTTQLVRNLPALLELALLQHLDLTPGTGYAISTITKYLLILFGGLLGFSMLGIEWAKFQWLVAALGLGLGFGLQEIFANFVSGLIILFEKPIRIGDTVTIRELTGSVTKINTRATTISDWDRKEIIVPNKAFITEQFINWSLSDSITRVVLTVPAPAETSSEEVTEVLLTAARRCTLVLDNPPPEVYLVDLQQGIQIFELRIYAAEMGHRMPLRHEIHQLILEGYREHGITLPFPPFQARLETLGRGRIVSSNRSRTPGSL</sequence>
<evidence type="ECO:0000256" key="2">
    <source>
        <dbReference type="ARBA" id="ARBA00008017"/>
    </source>
</evidence>
<dbReference type="PANTHER" id="PTHR30347">
    <property type="entry name" value="POTASSIUM CHANNEL RELATED"/>
    <property type="match status" value="1"/>
</dbReference>
<feature type="transmembrane region" description="Helical" evidence="9">
    <location>
        <begin position="551"/>
        <end position="573"/>
    </location>
</feature>
<dbReference type="InterPro" id="IPR024393">
    <property type="entry name" value="MscS_porin"/>
</dbReference>
<gene>
    <name evidence="16" type="primary">kefA_2</name>
    <name evidence="15" type="ORF">CH64_2993</name>
    <name evidence="16" type="ORF">ERS008555_01583</name>
</gene>
<dbReference type="Pfam" id="PF12794">
    <property type="entry name" value="MscS_TM"/>
    <property type="match status" value="1"/>
</dbReference>
<dbReference type="SUPFAM" id="SSF50182">
    <property type="entry name" value="Sm-like ribonucleoproteins"/>
    <property type="match status" value="1"/>
</dbReference>
<dbReference type="GeneID" id="45568272"/>
<dbReference type="SUPFAM" id="SSF82689">
    <property type="entry name" value="Mechanosensitive channel protein MscS (YggB), C-terminal domain"/>
    <property type="match status" value="1"/>
</dbReference>
<dbReference type="FunFam" id="1.10.287.1260:FF:000002">
    <property type="entry name" value="Potassium efflux system KefA"/>
    <property type="match status" value="1"/>
</dbReference>
<evidence type="ECO:0000313" key="15">
    <source>
        <dbReference type="EMBL" id="AJJ09434.1"/>
    </source>
</evidence>
<dbReference type="EMBL" id="CTKE01000006">
    <property type="protein sequence ID" value="CQI89411.1"/>
    <property type="molecule type" value="Genomic_DNA"/>
</dbReference>
<feature type="domain" description="Mechanosensitive ion channel MscS porin" evidence="12">
    <location>
        <begin position="61"/>
        <end position="289"/>
    </location>
</feature>
<feature type="transmembrane region" description="Helical" evidence="9">
    <location>
        <begin position="819"/>
        <end position="842"/>
    </location>
</feature>
<dbReference type="InterPro" id="IPR010920">
    <property type="entry name" value="LSM_dom_sf"/>
</dbReference>
<dbReference type="InterPro" id="IPR049142">
    <property type="entry name" value="MS_channel_1st"/>
</dbReference>
<reference evidence="15 17" key="1">
    <citation type="journal article" date="2015" name="Genome Announc.">
        <title>Thirty-Two Complete Genome Assemblies of Nine Yersinia Species, Including Y. pestis, Y. pseudotuberculosis, and Y. enterocolitica.</title>
        <authorList>
            <person name="Johnson S.L."/>
            <person name="Daligault H.E."/>
            <person name="Davenport K.W."/>
            <person name="Jaissle J."/>
            <person name="Frey K.G."/>
            <person name="Ladner J.T."/>
            <person name="Broomall S.M."/>
            <person name="Bishop-Lilly K.A."/>
            <person name="Bruce D.C."/>
            <person name="Coyne S.R."/>
            <person name="Gibbons H.S."/>
            <person name="Lo C.C."/>
            <person name="Munk A.C."/>
            <person name="Rosenzweig C.N."/>
            <person name="Koroleva G.I."/>
            <person name="Palacios G.F."/>
            <person name="Redden C.L."/>
            <person name="Xu Y."/>
            <person name="Minogue T.D."/>
            <person name="Chain P.S."/>
        </authorList>
    </citation>
    <scope>NUCLEOTIDE SEQUENCE [LARGE SCALE GENOMIC DNA]</scope>
    <source>
        <strain evidence="15 17">YRA</strain>
    </source>
</reference>
<feature type="domain" description="Mechanosensitive ion channel inner membrane" evidence="11">
    <location>
        <begin position="512"/>
        <end position="848"/>
    </location>
</feature>
<evidence type="ECO:0000256" key="4">
    <source>
        <dbReference type="ARBA" id="ARBA00022692"/>
    </source>
</evidence>
<dbReference type="Gene3D" id="3.30.70.100">
    <property type="match status" value="1"/>
</dbReference>
<feature type="transmembrane region" description="Helical" evidence="9">
    <location>
        <begin position="862"/>
        <end position="882"/>
    </location>
</feature>
<name>A0A0U1HRL3_YERRO</name>
<dbReference type="Pfam" id="PF21088">
    <property type="entry name" value="MS_channel_1st"/>
    <property type="match status" value="1"/>
</dbReference>
<dbReference type="SUPFAM" id="SSF82861">
    <property type="entry name" value="Mechanosensitive channel protein MscS (YggB), transmembrane region"/>
    <property type="match status" value="1"/>
</dbReference>
<dbReference type="STRING" id="29485.CH64_2993"/>
<evidence type="ECO:0000256" key="9">
    <source>
        <dbReference type="SAM" id="Phobius"/>
    </source>
</evidence>
<feature type="transmembrane region" description="Helical" evidence="9">
    <location>
        <begin position="936"/>
        <end position="964"/>
    </location>
</feature>
<dbReference type="Proteomes" id="UP000042054">
    <property type="component" value="Unassembled WGS sequence"/>
</dbReference>
<evidence type="ECO:0000313" key="18">
    <source>
        <dbReference type="Proteomes" id="UP000042054"/>
    </source>
</evidence>
<dbReference type="Proteomes" id="UP000031914">
    <property type="component" value="Chromosome"/>
</dbReference>
<evidence type="ECO:0000256" key="6">
    <source>
        <dbReference type="ARBA" id="ARBA00022989"/>
    </source>
</evidence>
<dbReference type="InterPro" id="IPR025692">
    <property type="entry name" value="MscS_IM_dom1"/>
</dbReference>
<feature type="transmembrane region" description="Helical" evidence="9">
    <location>
        <begin position="903"/>
        <end position="924"/>
    </location>
</feature>
<keyword evidence="3" id="KW-1003">Cell membrane</keyword>
<evidence type="ECO:0000256" key="8">
    <source>
        <dbReference type="SAM" id="Coils"/>
    </source>
</evidence>
<comment type="subcellular location">
    <subcellularLocation>
        <location evidence="1">Cell membrane</location>
        <topology evidence="1">Multi-pass membrane protein</topology>
    </subcellularLocation>
</comment>
<feature type="transmembrane region" description="Helical" evidence="9">
    <location>
        <begin position="663"/>
        <end position="682"/>
    </location>
</feature>
<feature type="transmembrane region" description="Helical" evidence="9">
    <location>
        <begin position="731"/>
        <end position="752"/>
    </location>
</feature>
<dbReference type="KEGG" id="yro:CH64_2993"/>
<feature type="domain" description="Mechanosensitive ion channel MscS C-terminal" evidence="13">
    <location>
        <begin position="1025"/>
        <end position="1106"/>
    </location>
</feature>
<dbReference type="InterPro" id="IPR011014">
    <property type="entry name" value="MscS_channel_TM-2"/>
</dbReference>
<dbReference type="RefSeq" id="WP_167335088.1">
    <property type="nucleotide sequence ID" value="NZ_CABIHO010000003.1"/>
</dbReference>
<dbReference type="EMBL" id="CP009787">
    <property type="protein sequence ID" value="AJJ09434.1"/>
    <property type="molecule type" value="Genomic_DNA"/>
</dbReference>
<keyword evidence="7 9" id="KW-0472">Membrane</keyword>